<organism evidence="2 3">
    <name type="scientific">Veronia nyctiphanis</name>
    <dbReference type="NCBI Taxonomy" id="1278244"/>
    <lineage>
        <taxon>Bacteria</taxon>
        <taxon>Pseudomonadati</taxon>
        <taxon>Pseudomonadota</taxon>
        <taxon>Gammaproteobacteria</taxon>
        <taxon>Vibrionales</taxon>
        <taxon>Vibrionaceae</taxon>
        <taxon>Veronia</taxon>
    </lineage>
</organism>
<dbReference type="PANTHER" id="PTHR36113:SF1">
    <property type="entry name" value="GLYOXALASE_BLEOMYCIN RESISTANCE PROTEIN_DIOXYGENASE"/>
    <property type="match status" value="1"/>
</dbReference>
<dbReference type="PANTHER" id="PTHR36113">
    <property type="entry name" value="LYASE, PUTATIVE-RELATED-RELATED"/>
    <property type="match status" value="1"/>
</dbReference>
<name>A0A4Q0YQG6_9GAMM</name>
<dbReference type="EMBL" id="PEIB01000010">
    <property type="protein sequence ID" value="RXJ73360.1"/>
    <property type="molecule type" value="Genomic_DNA"/>
</dbReference>
<evidence type="ECO:0000313" key="3">
    <source>
        <dbReference type="Proteomes" id="UP000290287"/>
    </source>
</evidence>
<dbReference type="InterPro" id="IPR051332">
    <property type="entry name" value="Fosfomycin_Res_Enzymes"/>
</dbReference>
<dbReference type="InterPro" id="IPR037523">
    <property type="entry name" value="VOC_core"/>
</dbReference>
<dbReference type="InterPro" id="IPR004360">
    <property type="entry name" value="Glyas_Fos-R_dOase_dom"/>
</dbReference>
<feature type="domain" description="VOC" evidence="1">
    <location>
        <begin position="3"/>
        <end position="127"/>
    </location>
</feature>
<comment type="caution">
    <text evidence="2">The sequence shown here is derived from an EMBL/GenBank/DDBJ whole genome shotgun (WGS) entry which is preliminary data.</text>
</comment>
<dbReference type="AlphaFoldDB" id="A0A4Q0YQG6"/>
<keyword evidence="3" id="KW-1185">Reference proteome</keyword>
<gene>
    <name evidence="2" type="ORF">CS022_10325</name>
</gene>
<reference evidence="2 3" key="1">
    <citation type="submission" date="2017-10" db="EMBL/GenBank/DDBJ databases">
        <title>Nyctiphanis sp. nov., isolated from the stomach of the euphausiid Nyctiphanes simplex (Hansen, 1911) in the Gulf of California.</title>
        <authorList>
            <person name="Gomez-Gil B."/>
            <person name="Aguilar-Mendez M."/>
            <person name="Lopez-Cortes A."/>
            <person name="Gomez-Gutierrez J."/>
            <person name="Roque A."/>
            <person name="Lang E."/>
            <person name="Gonzalez-Castillo A."/>
        </authorList>
    </citation>
    <scope>NUCLEOTIDE SEQUENCE [LARGE SCALE GENOMIC DNA]</scope>
    <source>
        <strain evidence="2 3">CAIM 600</strain>
    </source>
</reference>
<proteinExistence type="predicted"/>
<dbReference type="CDD" id="cd06587">
    <property type="entry name" value="VOC"/>
    <property type="match status" value="1"/>
</dbReference>
<evidence type="ECO:0000259" key="1">
    <source>
        <dbReference type="PROSITE" id="PS51819"/>
    </source>
</evidence>
<protein>
    <submittedName>
        <fullName evidence="2">Glyoxalase</fullName>
    </submittedName>
</protein>
<dbReference type="PROSITE" id="PS51819">
    <property type="entry name" value="VOC"/>
    <property type="match status" value="1"/>
</dbReference>
<dbReference type="Pfam" id="PF00903">
    <property type="entry name" value="Glyoxalase"/>
    <property type="match status" value="1"/>
</dbReference>
<accession>A0A4Q0YQG6</accession>
<dbReference type="SUPFAM" id="SSF54593">
    <property type="entry name" value="Glyoxalase/Bleomycin resistance protein/Dihydroxybiphenyl dioxygenase"/>
    <property type="match status" value="1"/>
</dbReference>
<dbReference type="RefSeq" id="WP_129122196.1">
    <property type="nucleotide sequence ID" value="NZ_PEIB01000010.1"/>
</dbReference>
<dbReference type="Gene3D" id="3.10.180.10">
    <property type="entry name" value="2,3-Dihydroxybiphenyl 1,2-Dioxygenase, domain 1"/>
    <property type="match status" value="1"/>
</dbReference>
<dbReference type="InterPro" id="IPR029068">
    <property type="entry name" value="Glyas_Bleomycin-R_OHBP_Dase"/>
</dbReference>
<dbReference type="Proteomes" id="UP000290287">
    <property type="component" value="Unassembled WGS sequence"/>
</dbReference>
<evidence type="ECO:0000313" key="2">
    <source>
        <dbReference type="EMBL" id="RXJ73360.1"/>
    </source>
</evidence>
<dbReference type="OrthoDB" id="9179860at2"/>
<sequence>MMRLEHINLVVRDIPETLHFYQAAFPTWKVRSHGTGEWSGKKRNWLHFGDDYHYLAFSDNGVGENRDLAGHQTGLAHFAYTTDEIQSVIDRLEAAGYPALKSGPDNPFRRNVYFIDPNGFEVEFVQYFSDKPEERNNELS</sequence>